<dbReference type="InterPro" id="IPR032675">
    <property type="entry name" value="LRR_dom_sf"/>
</dbReference>
<dbReference type="Pfam" id="PF23286">
    <property type="entry name" value="LRR_13"/>
    <property type="match status" value="1"/>
</dbReference>
<evidence type="ECO:0000256" key="5">
    <source>
        <dbReference type="ARBA" id="ARBA00022821"/>
    </source>
</evidence>
<dbReference type="InterPro" id="IPR044974">
    <property type="entry name" value="Disease_R_plants"/>
</dbReference>
<dbReference type="PANTHER" id="PTHR11017:SF332">
    <property type="entry name" value="ADP-RIBOSYL CYCLASE_CYCLIC ADP-RIBOSE HYDROLASE"/>
    <property type="match status" value="1"/>
</dbReference>
<dbReference type="Gramene" id="Manes.06G161500.1.v8.1">
    <property type="protein sequence ID" value="Manes.06G161500.1.v8.1.CDS"/>
    <property type="gene ID" value="Manes.06G161500.v8.1"/>
</dbReference>
<dbReference type="Pfam" id="PF20160">
    <property type="entry name" value="C-JID"/>
    <property type="match status" value="1"/>
</dbReference>
<feature type="domain" description="TIR" evidence="8">
    <location>
        <begin position="14"/>
        <end position="175"/>
    </location>
</feature>
<reference evidence="10" key="1">
    <citation type="journal article" date="2016" name="Nat. Biotechnol.">
        <title>Sequencing wild and cultivated cassava and related species reveals extensive interspecific hybridization and genetic diversity.</title>
        <authorList>
            <person name="Bredeson J.V."/>
            <person name="Lyons J.B."/>
            <person name="Prochnik S.E."/>
            <person name="Wu G.A."/>
            <person name="Ha C.M."/>
            <person name="Edsinger-Gonzales E."/>
            <person name="Grimwood J."/>
            <person name="Schmutz J."/>
            <person name="Rabbi I.Y."/>
            <person name="Egesi C."/>
            <person name="Nauluvula P."/>
            <person name="Lebot V."/>
            <person name="Ndunguru J."/>
            <person name="Mkamilo G."/>
            <person name="Bart R.S."/>
            <person name="Setter T.L."/>
            <person name="Gleadow R.M."/>
            <person name="Kulakow P."/>
            <person name="Ferguson M.E."/>
            <person name="Rounsley S."/>
            <person name="Rokhsar D.S."/>
        </authorList>
    </citation>
    <scope>NUCLEOTIDE SEQUENCE [LARGE SCALE GENOMIC DNA]</scope>
    <source>
        <strain evidence="10">cv. AM560-2</strain>
    </source>
</reference>
<accession>A0A2C9VRB6</accession>
<gene>
    <name evidence="9" type="ORF">MANES_06G161500v8</name>
</gene>
<name>A0A2C9VRB6_MANES</name>
<dbReference type="PANTHER" id="PTHR11017">
    <property type="entry name" value="LEUCINE-RICH REPEAT-CONTAINING PROTEIN"/>
    <property type="match status" value="1"/>
</dbReference>
<dbReference type="InterPro" id="IPR003591">
    <property type="entry name" value="Leu-rich_rpt_typical-subtyp"/>
</dbReference>
<evidence type="ECO:0000256" key="7">
    <source>
        <dbReference type="ARBA" id="ARBA00047304"/>
    </source>
</evidence>
<dbReference type="InterPro" id="IPR027417">
    <property type="entry name" value="P-loop_NTPase"/>
</dbReference>
<dbReference type="EMBL" id="CM004392">
    <property type="protein sequence ID" value="OAY48485.1"/>
    <property type="molecule type" value="Genomic_DNA"/>
</dbReference>
<dbReference type="SMART" id="SM00369">
    <property type="entry name" value="LRR_TYP"/>
    <property type="match status" value="7"/>
</dbReference>
<keyword evidence="5" id="KW-0611">Plant defense</keyword>
<sequence>MASTVEKSSAPPSNYYHVFFSSRSDDTRKPFIALLYKELERKGFLCFKDNQKLGREKSTQAIESSRFAVVVITESYASSSLCLDELVKIIQWKETRGLSVLPIFYNVDPLEVKEQTGWFAQVFERHENDSSVLEKLQSWREALIKLAFIDGWNSRDWVDDHKLTEEVAKVILKEWILHMPSSDFNGLVGIDSRVEQIQSLLNMGSEDVLFVGLWGMGGIGKTTTARALFNQISNHFEAAHFVANVREESEKRTIIRLRDEILSKVLEEKNLNIGMRSVLPRFILNRLRRKKILFVLDDVSNVEQLTTLAGDHTWFGSGSRIIITSRDKQVLINKADKIHEVKGLNYHEALQLLSLKSFKQNHPVEDYVVLSQRVVSYTKGVPLALNVLGSLLYNKQIEEWKSILEKLEESPNLEIQKVLKISYDELEWVDKDIFLDIACFFKGDDVDCVMAILDGCDFFPSIGISRLIDKSLIAIVDNKLDMHDLLQEMGQDIVWQESSKNPVKCSRLWTPENIYPILTRNEGTIATEGIFLDISEIEKVNLSPIAFSRMCNMRLLKFYHNSSLSWKNPTGFISKSTLQSCDGLQSLPHKLSYLHWHGYPWESLPSNFAMENLVQLEMPFSQVKELWDGVKHLQKLKHLDLHDCEHLTTLPDLSSASNLERIILDNCTNLLEIPSSIQCLHKLVSLSLSNCKEMQSLPSLIPLKSLHTLNLSSCSNLKKFPEIHEDIEELYLDGTGVEEWPSSVQVLDKLKFLSLDHCDDLKILPSSVHLKSLDTLDLSWCCSLKNCPDIIGPIIKSINLGYTAIEELPSSIGSLTSLVKLNLKDTAIKELPSSIGNLTSLVELNIKESSIEQLPSSIGCLSSLVKLNMAVSSIEELPSSIGNLSSLVEFNLEKSALTTLPSSVGGLTSLVKLTLAVTEIEELPASIGCLSSLVELDLSQCPRLGSLPSSIGELKCLEKLFLCGLRRLRSLPSSICELKRLQDLYLNHCTKLSKLPSLSGFGSLRDLVLSNTGIIKIPGTLGYLSSLQVLLLKGNNFMRIPTSIKQLWGLEVLDISYCKRLKSLPELPCRIRVLLAHNCKSLKTISSPLIQLGESHEQLLEDDKYGFTFANCVNLEKNACNYIVENMVLQIQRLATALLQSTGYEDIMVSPVVCFPGNEIPEWFSYQSAGASITTLLPPNWYNTKLVGFTFCAVIELEKHQYLDGFTFQCNCHFENENGDILEFSSKETGEWGSQFEFESDHVFIWNTSCIDMLIEERYDRLRSNSCTATFEFESHMEDEFKEVLPGANHFKVKKCGFNPVYAKDEEEWDSDIDKPMSSDGPMQICMKDGARTPDFGDLVIEIPTDKKRSTEDYCSNETNCIEDGREEMEPQQKKLK</sequence>
<comment type="caution">
    <text evidence="9">The sequence shown here is derived from an EMBL/GenBank/DDBJ whole genome shotgun (WGS) entry which is preliminary data.</text>
</comment>
<evidence type="ECO:0000256" key="4">
    <source>
        <dbReference type="ARBA" id="ARBA00022801"/>
    </source>
</evidence>
<dbReference type="PROSITE" id="PS50104">
    <property type="entry name" value="TIR"/>
    <property type="match status" value="1"/>
</dbReference>
<dbReference type="InterPro" id="IPR000157">
    <property type="entry name" value="TIR_dom"/>
</dbReference>
<dbReference type="PRINTS" id="PR00364">
    <property type="entry name" value="DISEASERSIST"/>
</dbReference>
<organism evidence="9 10">
    <name type="scientific">Manihot esculenta</name>
    <name type="common">Cassava</name>
    <name type="synonym">Jatropha manihot</name>
    <dbReference type="NCBI Taxonomy" id="3983"/>
    <lineage>
        <taxon>Eukaryota</taxon>
        <taxon>Viridiplantae</taxon>
        <taxon>Streptophyta</taxon>
        <taxon>Embryophyta</taxon>
        <taxon>Tracheophyta</taxon>
        <taxon>Spermatophyta</taxon>
        <taxon>Magnoliopsida</taxon>
        <taxon>eudicotyledons</taxon>
        <taxon>Gunneridae</taxon>
        <taxon>Pentapetalae</taxon>
        <taxon>rosids</taxon>
        <taxon>fabids</taxon>
        <taxon>Malpighiales</taxon>
        <taxon>Euphorbiaceae</taxon>
        <taxon>Crotonoideae</taxon>
        <taxon>Manihoteae</taxon>
        <taxon>Manihot</taxon>
    </lineage>
</organism>
<dbReference type="Gene3D" id="1.10.8.430">
    <property type="entry name" value="Helical domain of apoptotic protease-activating factors"/>
    <property type="match status" value="1"/>
</dbReference>
<dbReference type="EC" id="3.2.2.6" evidence="1"/>
<dbReference type="Pfam" id="PF23598">
    <property type="entry name" value="LRR_14"/>
    <property type="match status" value="1"/>
</dbReference>
<dbReference type="OrthoDB" id="2018313at2759"/>
<dbReference type="Pfam" id="PF00931">
    <property type="entry name" value="NB-ARC"/>
    <property type="match status" value="1"/>
</dbReference>
<evidence type="ECO:0000313" key="10">
    <source>
        <dbReference type="Proteomes" id="UP000091857"/>
    </source>
</evidence>
<dbReference type="InterPro" id="IPR036390">
    <property type="entry name" value="WH_DNA-bd_sf"/>
</dbReference>
<dbReference type="GO" id="GO:0006952">
    <property type="term" value="P:defense response"/>
    <property type="evidence" value="ECO:0007669"/>
    <property type="project" value="UniProtKB-KW"/>
</dbReference>
<evidence type="ECO:0000313" key="9">
    <source>
        <dbReference type="EMBL" id="OAY48485.1"/>
    </source>
</evidence>
<dbReference type="SUPFAM" id="SSF52200">
    <property type="entry name" value="Toll/Interleukin receptor TIR domain"/>
    <property type="match status" value="1"/>
</dbReference>
<dbReference type="Gene3D" id="3.40.50.10140">
    <property type="entry name" value="Toll/interleukin-1 receptor homology (TIR) domain"/>
    <property type="match status" value="1"/>
</dbReference>
<dbReference type="InterPro" id="IPR058192">
    <property type="entry name" value="WHD_ROQ1-like"/>
</dbReference>
<dbReference type="SMART" id="SM00255">
    <property type="entry name" value="TIR"/>
    <property type="match status" value="1"/>
</dbReference>
<keyword evidence="10" id="KW-1185">Reference proteome</keyword>
<dbReference type="InterPro" id="IPR002182">
    <property type="entry name" value="NB-ARC"/>
</dbReference>
<dbReference type="GO" id="GO:0043531">
    <property type="term" value="F:ADP binding"/>
    <property type="evidence" value="ECO:0007669"/>
    <property type="project" value="InterPro"/>
</dbReference>
<evidence type="ECO:0000256" key="6">
    <source>
        <dbReference type="ARBA" id="ARBA00023027"/>
    </source>
</evidence>
<dbReference type="Pfam" id="PF07725">
    <property type="entry name" value="LRR_3"/>
    <property type="match status" value="1"/>
</dbReference>
<protein>
    <recommendedName>
        <fullName evidence="1">ADP-ribosyl cyclase/cyclic ADP-ribose hydrolase</fullName>
        <ecNumber evidence="1">3.2.2.6</ecNumber>
    </recommendedName>
</protein>
<dbReference type="InterPro" id="IPR058546">
    <property type="entry name" value="RPS4B/Roq1-like_LRR"/>
</dbReference>
<dbReference type="GO" id="GO:0007165">
    <property type="term" value="P:signal transduction"/>
    <property type="evidence" value="ECO:0007669"/>
    <property type="project" value="InterPro"/>
</dbReference>
<dbReference type="SUPFAM" id="SSF52058">
    <property type="entry name" value="L domain-like"/>
    <property type="match status" value="2"/>
</dbReference>
<dbReference type="SUPFAM" id="SSF52540">
    <property type="entry name" value="P-loop containing nucleoside triphosphate hydrolases"/>
    <property type="match status" value="1"/>
</dbReference>
<dbReference type="InterPro" id="IPR011713">
    <property type="entry name" value="Leu-rich_rpt_3"/>
</dbReference>
<dbReference type="GO" id="GO:0051707">
    <property type="term" value="P:response to other organism"/>
    <property type="evidence" value="ECO:0007669"/>
    <property type="project" value="UniProtKB-ARBA"/>
</dbReference>
<keyword evidence="4" id="KW-0378">Hydrolase</keyword>
<dbReference type="Proteomes" id="UP000091857">
    <property type="component" value="Chromosome 6"/>
</dbReference>
<keyword evidence="3" id="KW-0677">Repeat</keyword>
<keyword evidence="2" id="KW-0433">Leucine-rich repeat</keyword>
<dbReference type="Pfam" id="PF23282">
    <property type="entry name" value="WHD_ROQ1"/>
    <property type="match status" value="1"/>
</dbReference>
<dbReference type="Pfam" id="PF01582">
    <property type="entry name" value="TIR"/>
    <property type="match status" value="1"/>
</dbReference>
<dbReference type="InterPro" id="IPR035897">
    <property type="entry name" value="Toll_tir_struct_dom_sf"/>
</dbReference>
<comment type="catalytic activity">
    <reaction evidence="7">
        <text>NAD(+) + H2O = ADP-D-ribose + nicotinamide + H(+)</text>
        <dbReference type="Rhea" id="RHEA:16301"/>
        <dbReference type="ChEBI" id="CHEBI:15377"/>
        <dbReference type="ChEBI" id="CHEBI:15378"/>
        <dbReference type="ChEBI" id="CHEBI:17154"/>
        <dbReference type="ChEBI" id="CHEBI:57540"/>
        <dbReference type="ChEBI" id="CHEBI:57967"/>
        <dbReference type="EC" id="3.2.2.6"/>
    </reaction>
    <physiologicalReaction direction="left-to-right" evidence="7">
        <dbReference type="Rhea" id="RHEA:16302"/>
    </physiologicalReaction>
</comment>
<evidence type="ECO:0000256" key="1">
    <source>
        <dbReference type="ARBA" id="ARBA00011982"/>
    </source>
</evidence>
<dbReference type="FunFam" id="3.80.10.10:FF:000386">
    <property type="entry name" value="Disease resistance protein RPS4"/>
    <property type="match status" value="1"/>
</dbReference>
<dbReference type="Gene3D" id="3.40.50.300">
    <property type="entry name" value="P-loop containing nucleotide triphosphate hydrolases"/>
    <property type="match status" value="1"/>
</dbReference>
<keyword evidence="6" id="KW-0520">NAD</keyword>
<dbReference type="SUPFAM" id="SSF46785">
    <property type="entry name" value="Winged helix' DNA-binding domain"/>
    <property type="match status" value="1"/>
</dbReference>
<proteinExistence type="predicted"/>
<dbReference type="STRING" id="3983.A0A2C9VRB6"/>
<dbReference type="InterPro" id="IPR045344">
    <property type="entry name" value="C-JID"/>
</dbReference>
<dbReference type="Gene3D" id="3.80.10.10">
    <property type="entry name" value="Ribonuclease Inhibitor"/>
    <property type="match status" value="4"/>
</dbReference>
<dbReference type="InterPro" id="IPR042197">
    <property type="entry name" value="Apaf_helical"/>
</dbReference>
<dbReference type="GO" id="GO:0061809">
    <property type="term" value="F:NAD+ nucleosidase activity, cyclic ADP-ribose generating"/>
    <property type="evidence" value="ECO:0007669"/>
    <property type="project" value="UniProtKB-EC"/>
</dbReference>
<evidence type="ECO:0000259" key="8">
    <source>
        <dbReference type="PROSITE" id="PS50104"/>
    </source>
</evidence>
<evidence type="ECO:0000256" key="2">
    <source>
        <dbReference type="ARBA" id="ARBA00022614"/>
    </source>
</evidence>
<dbReference type="InterPro" id="IPR055414">
    <property type="entry name" value="LRR_R13L4/SHOC2-like"/>
</dbReference>
<evidence type="ECO:0000256" key="3">
    <source>
        <dbReference type="ARBA" id="ARBA00022737"/>
    </source>
</evidence>